<dbReference type="AlphaFoldDB" id="A0A5P8KED1"/>
<feature type="signal peptide" evidence="2">
    <location>
        <begin position="1"/>
        <end position="22"/>
    </location>
</feature>
<reference evidence="3 4" key="1">
    <citation type="submission" date="2019-10" db="EMBL/GenBank/DDBJ databases">
        <title>Streptomyces sp. strain GY16 isolated from leaves of Broussonetia papyrifera.</title>
        <authorList>
            <person name="Mo P."/>
        </authorList>
    </citation>
    <scope>NUCLEOTIDE SEQUENCE [LARGE SCALE GENOMIC DNA]</scope>
    <source>
        <strain evidence="3 4">GY16</strain>
    </source>
</reference>
<dbReference type="RefSeq" id="WP_152172308.1">
    <property type="nucleotide sequence ID" value="NZ_CP045096.1"/>
</dbReference>
<evidence type="ECO:0000313" key="3">
    <source>
        <dbReference type="EMBL" id="QFR00988.1"/>
    </source>
</evidence>
<evidence type="ECO:0000256" key="2">
    <source>
        <dbReference type="SAM" id="SignalP"/>
    </source>
</evidence>
<sequence length="481" mass="50938">MPRTAVVIGASMAGMLAAAALARSTDEVDEVIVLERDELPGEPGPRKGLPQGRHAHILLPSGRAAIEELVPGSGVRKRLLAAGARERGLTSGLVTLGPQGWYRRSRHHDTHPLLIASRDLVDWAVRDAVLVGTPRVEIRHASALGLLGTADRVTGVRVTEKEHGSGADAGTGAGADLRADLVVDATGRGTRVEHWLADLGITGIRKDVVDAGVVYATRVYRTPEGAEDFPPAHVTADPAGGRPGRAGLVLPIEGGRWLVSLSGTRGGEPTAAPDDFVPFARGLRHPLVGRLIAGAEPLTDVLLSRSTRNERRYFEKSARWPEGLVVLGDAVATYNPVYGQGMSVAALGARELGRELERTGLGAPGLARRAQRAAAKVANAAWTMSVGQDQWFPGVRGRSPTLADRLLSAYIGRMSRVATGSYRVSAAMCEVTTLQTDALRLLHPTLLLRTALGPVLPPLSGPPLTPRERTILRDLGNSAPR</sequence>
<name>A0A5P8KED1_9ACTN</name>
<feature type="chain" id="PRO_5039582931" evidence="2">
    <location>
        <begin position="23"/>
        <end position="481"/>
    </location>
</feature>
<evidence type="ECO:0000256" key="1">
    <source>
        <dbReference type="SAM" id="MobiDB-lite"/>
    </source>
</evidence>
<dbReference type="PANTHER" id="PTHR43422:SF3">
    <property type="entry name" value="THIAMINE THIAZOLE SYNTHASE"/>
    <property type="match status" value="1"/>
</dbReference>
<proteinExistence type="predicted"/>
<keyword evidence="2" id="KW-0732">Signal</keyword>
<feature type="region of interest" description="Disordered" evidence="1">
    <location>
        <begin position="459"/>
        <end position="481"/>
    </location>
</feature>
<evidence type="ECO:0000313" key="4">
    <source>
        <dbReference type="Proteomes" id="UP000327294"/>
    </source>
</evidence>
<dbReference type="InterPro" id="IPR036188">
    <property type="entry name" value="FAD/NAD-bd_sf"/>
</dbReference>
<dbReference type="PANTHER" id="PTHR43422">
    <property type="entry name" value="THIAMINE THIAZOLE SYNTHASE"/>
    <property type="match status" value="1"/>
</dbReference>
<dbReference type="EMBL" id="CP045096">
    <property type="protein sequence ID" value="QFR00988.1"/>
    <property type="molecule type" value="Genomic_DNA"/>
</dbReference>
<gene>
    <name evidence="3" type="ORF">F9278_37810</name>
</gene>
<protein>
    <submittedName>
        <fullName evidence="3">Pyridine nucleotide-disulfide oxidoreductase</fullName>
    </submittedName>
</protein>
<dbReference type="Gene3D" id="3.50.50.60">
    <property type="entry name" value="FAD/NAD(P)-binding domain"/>
    <property type="match status" value="1"/>
</dbReference>
<accession>A0A5P8KED1</accession>
<keyword evidence="4" id="KW-1185">Reference proteome</keyword>
<dbReference type="PRINTS" id="PR00420">
    <property type="entry name" value="RNGMNOXGNASE"/>
</dbReference>
<organism evidence="3 4">
    <name type="scientific">Streptomyces phaeolivaceus</name>
    <dbReference type="NCBI Taxonomy" id="2653200"/>
    <lineage>
        <taxon>Bacteria</taxon>
        <taxon>Bacillati</taxon>
        <taxon>Actinomycetota</taxon>
        <taxon>Actinomycetes</taxon>
        <taxon>Kitasatosporales</taxon>
        <taxon>Streptomycetaceae</taxon>
        <taxon>Streptomyces</taxon>
    </lineage>
</organism>
<dbReference type="Proteomes" id="UP000327294">
    <property type="component" value="Chromosome"/>
</dbReference>
<dbReference type="KEGG" id="sphv:F9278_37810"/>
<dbReference type="SUPFAM" id="SSF51905">
    <property type="entry name" value="FAD/NAD(P)-binding domain"/>
    <property type="match status" value="1"/>
</dbReference>